<organism evidence="1 2">
    <name type="scientific">Corynebacterium ammoniagenes DSM 20306</name>
    <dbReference type="NCBI Taxonomy" id="649754"/>
    <lineage>
        <taxon>Bacteria</taxon>
        <taxon>Bacillati</taxon>
        <taxon>Actinomycetota</taxon>
        <taxon>Actinomycetes</taxon>
        <taxon>Mycobacteriales</taxon>
        <taxon>Corynebacteriaceae</taxon>
        <taxon>Corynebacterium</taxon>
    </lineage>
</organism>
<accession>A0ABP2I9L3</accession>
<dbReference type="Proteomes" id="UP000006015">
    <property type="component" value="Unassembled WGS sequence"/>
</dbReference>
<protein>
    <submittedName>
        <fullName evidence="1">Uncharacterized protein</fullName>
    </submittedName>
</protein>
<evidence type="ECO:0000313" key="1">
    <source>
        <dbReference type="EMBL" id="EFG80189.1"/>
    </source>
</evidence>
<name>A0ABP2I9L3_CORAM</name>
<evidence type="ECO:0000313" key="2">
    <source>
        <dbReference type="Proteomes" id="UP000006015"/>
    </source>
</evidence>
<sequence>MANPAELLFNQLTEWSDKKTEAAATKRGLQKDGQNSDAWKKHRIAIQHLLNIEEVLQWAKADGKDVSVYEEHLPLWTAQIFAFPNGWFDGNSFSITKVSMNQLRGAKLQMDYLIPEFKPAGQEGFESFIKVAAFKVSQLGDEHDDLKNHALKILRHLKGCLDDIEIFGEFNIVNALSELKTILFALEKVTDTEDNFFKNAKDGVWSFFKQGSAAALILLGVPINGALEAGGEDFYREIVKPEIQHAIDWAKDEEITWVAPKEIECGSSNEKSD</sequence>
<keyword evidence="2" id="KW-1185">Reference proteome</keyword>
<dbReference type="RefSeq" id="WP_003849113.1">
    <property type="nucleotide sequence ID" value="NZ_CP009244.1"/>
</dbReference>
<dbReference type="EMBL" id="ADNS01000031">
    <property type="protein sequence ID" value="EFG80189.1"/>
    <property type="molecule type" value="Genomic_DNA"/>
</dbReference>
<comment type="caution">
    <text evidence="1">The sequence shown here is derived from an EMBL/GenBank/DDBJ whole genome shotgun (WGS) entry which is preliminary data.</text>
</comment>
<reference evidence="1 2" key="1">
    <citation type="submission" date="2010-04" db="EMBL/GenBank/DDBJ databases">
        <authorList>
            <person name="Weinstock G."/>
            <person name="Sodergren E."/>
            <person name="Clifton S."/>
            <person name="Fulton L."/>
            <person name="Fulton B."/>
            <person name="Courtney L."/>
            <person name="Fronick C."/>
            <person name="Harrison M."/>
            <person name="Strong C."/>
            <person name="Farmer C."/>
            <person name="Delahaunty K."/>
            <person name="Markovic C."/>
            <person name="Hall O."/>
            <person name="Minx P."/>
            <person name="Tomlinson C."/>
            <person name="Mitreva M."/>
            <person name="Hou S."/>
            <person name="Wollam A."/>
            <person name="Pepin K.H."/>
            <person name="Johnson M."/>
            <person name="Bhonagiri V."/>
            <person name="Zhang X."/>
            <person name="Suruliraj S."/>
            <person name="Warren W."/>
            <person name="Chinwalla A."/>
            <person name="Mardis E.R."/>
            <person name="Wilson R.K."/>
        </authorList>
    </citation>
    <scope>NUCLEOTIDE SEQUENCE [LARGE SCALE GENOMIC DNA]</scope>
    <source>
        <strain evidence="1 2">DSM 20306</strain>
    </source>
</reference>
<gene>
    <name evidence="1" type="ORF">HMPREF0281_02280</name>
</gene>
<proteinExistence type="predicted"/>